<dbReference type="EMBL" id="JAINUF010000013">
    <property type="protein sequence ID" value="KAJ8343980.1"/>
    <property type="molecule type" value="Genomic_DNA"/>
</dbReference>
<gene>
    <name evidence="1" type="ORF">SKAU_G00313090</name>
</gene>
<protein>
    <submittedName>
        <fullName evidence="1">Uncharacterized protein</fullName>
    </submittedName>
</protein>
<keyword evidence="2" id="KW-1185">Reference proteome</keyword>
<accession>A0A9Q1ES24</accession>
<comment type="caution">
    <text evidence="1">The sequence shown here is derived from an EMBL/GenBank/DDBJ whole genome shotgun (WGS) entry which is preliminary data.</text>
</comment>
<dbReference type="Proteomes" id="UP001152622">
    <property type="component" value="Chromosome 13"/>
</dbReference>
<dbReference type="AlphaFoldDB" id="A0A9Q1ES24"/>
<proteinExistence type="predicted"/>
<evidence type="ECO:0000313" key="1">
    <source>
        <dbReference type="EMBL" id="KAJ8343980.1"/>
    </source>
</evidence>
<name>A0A9Q1ES24_SYNKA</name>
<evidence type="ECO:0000313" key="2">
    <source>
        <dbReference type="Proteomes" id="UP001152622"/>
    </source>
</evidence>
<organism evidence="1 2">
    <name type="scientific">Synaphobranchus kaupii</name>
    <name type="common">Kaup's arrowtooth eel</name>
    <dbReference type="NCBI Taxonomy" id="118154"/>
    <lineage>
        <taxon>Eukaryota</taxon>
        <taxon>Metazoa</taxon>
        <taxon>Chordata</taxon>
        <taxon>Craniata</taxon>
        <taxon>Vertebrata</taxon>
        <taxon>Euteleostomi</taxon>
        <taxon>Actinopterygii</taxon>
        <taxon>Neopterygii</taxon>
        <taxon>Teleostei</taxon>
        <taxon>Anguilliformes</taxon>
        <taxon>Synaphobranchidae</taxon>
        <taxon>Synaphobranchus</taxon>
    </lineage>
</organism>
<reference evidence="1" key="1">
    <citation type="journal article" date="2023" name="Science">
        <title>Genome structures resolve the early diversification of teleost fishes.</title>
        <authorList>
            <person name="Parey E."/>
            <person name="Louis A."/>
            <person name="Montfort J."/>
            <person name="Bouchez O."/>
            <person name="Roques C."/>
            <person name="Iampietro C."/>
            <person name="Lluch J."/>
            <person name="Castinel A."/>
            <person name="Donnadieu C."/>
            <person name="Desvignes T."/>
            <person name="Floi Bucao C."/>
            <person name="Jouanno E."/>
            <person name="Wen M."/>
            <person name="Mejri S."/>
            <person name="Dirks R."/>
            <person name="Jansen H."/>
            <person name="Henkel C."/>
            <person name="Chen W.J."/>
            <person name="Zahm M."/>
            <person name="Cabau C."/>
            <person name="Klopp C."/>
            <person name="Thompson A.W."/>
            <person name="Robinson-Rechavi M."/>
            <person name="Braasch I."/>
            <person name="Lecointre G."/>
            <person name="Bobe J."/>
            <person name="Postlethwait J.H."/>
            <person name="Berthelot C."/>
            <person name="Roest Crollius H."/>
            <person name="Guiguen Y."/>
        </authorList>
    </citation>
    <scope>NUCLEOTIDE SEQUENCE</scope>
    <source>
        <strain evidence="1">WJC10195</strain>
    </source>
</reference>
<sequence>MPGDSRKRVTDASLETLTAQVGRPERSRPVISTAKYGCTKSASFVSVHTVTLERQSLSWCPAAKLTSLGALAIDIVLRGHWTDRRLTSWPFPFQRCYQKAKRHKSHKGA</sequence>